<evidence type="ECO:0000259" key="1">
    <source>
        <dbReference type="Pfam" id="PF01610"/>
    </source>
</evidence>
<evidence type="ECO:0000259" key="2">
    <source>
        <dbReference type="Pfam" id="PF13542"/>
    </source>
</evidence>
<sequence length="420" mass="47531">MGKVTKAEVSAILQGMQDRELYEKLLGLKEPWSVENVTLDLPSATVTVAISHPKGAKFPCPVCGTERPIYDHQKRRWRHLDTCGFTTILEAEVPRIQCPEHGVKQVNVPWGEPGSRFTALFEAIAISLLKVASFSDVARHLRISWDAASGIMERAVRRGLARREAQPLRRIGIDETSFQKRHEYVTVVFDQERSCVVDVLDGRKKETLKTWLAANQNALTALESVSMDMWDAYIGAVREAHPDGEQKICFDRFHVAQYFNKAVDKVRAEEHREFKTRGEQSPLTRTKHAWLRKGAPDAAFSSLARSNLKTARAWRIKEAAAELLRTKSHEEAARDWRKLLSWMMRSRLGPVVKVAAMIRQYLWGILNAARLGATNAKNEAVNATIQKLKVRACGFRNRSRFKMVILSHLGGLSLLPEVMT</sequence>
<dbReference type="AlphaFoldDB" id="A0A3P3XES0"/>
<dbReference type="PANTHER" id="PTHR33498">
    <property type="entry name" value="TRANSPOSASE FOR INSERTION SEQUENCE ELEMENT IS1557"/>
    <property type="match status" value="1"/>
</dbReference>
<dbReference type="PANTHER" id="PTHR33498:SF1">
    <property type="entry name" value="TRANSPOSASE FOR INSERTION SEQUENCE ELEMENT IS1557"/>
    <property type="match status" value="1"/>
</dbReference>
<name>A0A3P3XES0_9SPIR</name>
<dbReference type="InterPro" id="IPR029261">
    <property type="entry name" value="Transposase_Znf"/>
</dbReference>
<dbReference type="Pfam" id="PF13542">
    <property type="entry name" value="HTH_Tnp_ISL3"/>
    <property type="match status" value="1"/>
</dbReference>
<evidence type="ECO:0000259" key="3">
    <source>
        <dbReference type="Pfam" id="PF14690"/>
    </source>
</evidence>
<evidence type="ECO:0000313" key="5">
    <source>
        <dbReference type="EMBL" id="SLM15397.1"/>
    </source>
</evidence>
<dbReference type="EMBL" id="FWDM01000001">
    <property type="protein sequence ID" value="SLM09707.1"/>
    <property type="molecule type" value="Genomic_DNA"/>
</dbReference>
<dbReference type="Pfam" id="PF01610">
    <property type="entry name" value="DDE_Tnp_ISL3"/>
    <property type="match status" value="1"/>
</dbReference>
<accession>A0A3P3XES0</accession>
<dbReference type="Pfam" id="PF14690">
    <property type="entry name" value="Zn_ribbon_ISL3"/>
    <property type="match status" value="1"/>
</dbReference>
<gene>
    <name evidence="4" type="ORF">SPIROBIBN47_10002</name>
    <name evidence="5" type="ORF">SPIROBIBN47_410077</name>
</gene>
<organism evidence="4">
    <name type="scientific">uncultured spirochete</name>
    <dbReference type="NCBI Taxonomy" id="156406"/>
    <lineage>
        <taxon>Bacteria</taxon>
        <taxon>Pseudomonadati</taxon>
        <taxon>Spirochaetota</taxon>
        <taxon>Spirochaetia</taxon>
        <taxon>Spirochaetales</taxon>
        <taxon>environmental samples</taxon>
    </lineage>
</organism>
<evidence type="ECO:0000313" key="4">
    <source>
        <dbReference type="EMBL" id="SLM09707.1"/>
    </source>
</evidence>
<dbReference type="NCBIfam" id="NF033550">
    <property type="entry name" value="transpos_ISL3"/>
    <property type="match status" value="1"/>
</dbReference>
<reference evidence="4" key="1">
    <citation type="submission" date="2017-02" db="EMBL/GenBank/DDBJ databases">
        <authorList>
            <person name="Regsiter A."/>
            <person name="William W."/>
        </authorList>
    </citation>
    <scope>NUCLEOTIDE SEQUENCE</scope>
    <source>
        <strain evidence="4">Bib</strain>
    </source>
</reference>
<feature type="domain" description="Transposase IS204/IS1001/IS1096/IS1165 helix-turn-helix" evidence="2">
    <location>
        <begin position="107"/>
        <end position="156"/>
    </location>
</feature>
<proteinExistence type="predicted"/>
<dbReference type="InterPro" id="IPR047951">
    <property type="entry name" value="Transpos_ISL3"/>
</dbReference>
<feature type="domain" description="Transposase IS204/IS1001/IS1096/IS1165 zinc-finger" evidence="3">
    <location>
        <begin position="59"/>
        <end position="101"/>
    </location>
</feature>
<feature type="domain" description="Transposase IS204/IS1001/IS1096/IS1165 DDE" evidence="1">
    <location>
        <begin position="171"/>
        <end position="405"/>
    </location>
</feature>
<dbReference type="InterPro" id="IPR032877">
    <property type="entry name" value="Transposase_HTH"/>
</dbReference>
<dbReference type="InterPro" id="IPR002560">
    <property type="entry name" value="Transposase_DDE"/>
</dbReference>
<dbReference type="EMBL" id="FWDM01000036">
    <property type="protein sequence ID" value="SLM15397.1"/>
    <property type="molecule type" value="Genomic_DNA"/>
</dbReference>
<protein>
    <submittedName>
        <fullName evidence="4">Transposase</fullName>
    </submittedName>
</protein>